<evidence type="ECO:0000256" key="6">
    <source>
        <dbReference type="ARBA" id="ARBA00023136"/>
    </source>
</evidence>
<feature type="domain" description="Mechanosensitive ion channel transmembrane helices 2/3" evidence="10">
    <location>
        <begin position="138"/>
        <end position="178"/>
    </location>
</feature>
<dbReference type="InterPro" id="IPR011066">
    <property type="entry name" value="MscS_channel_C_sf"/>
</dbReference>
<dbReference type="Gene3D" id="2.30.30.60">
    <property type="match status" value="1"/>
</dbReference>
<dbReference type="Proteomes" id="UP001157733">
    <property type="component" value="Chromosome"/>
</dbReference>
<dbReference type="InterPro" id="IPR011014">
    <property type="entry name" value="MscS_channel_TM-2"/>
</dbReference>
<evidence type="ECO:0000256" key="7">
    <source>
        <dbReference type="SAM" id="Phobius"/>
    </source>
</evidence>
<protein>
    <recommendedName>
        <fullName evidence="13">Mechanosensitive ion channel family protein</fullName>
    </recommendedName>
</protein>
<sequence length="359" mass="40485">MDIVNEWMSHNPWAVWLEAAIWTVLTLAILAFVRSRLQALFKKRYKNSKLWGDRLVQRLAEKTHWLFLLIIAVYVGSQKLPLPDDTMVKWGHVVFLIMLALVGVWGQNAILLWADQAYQKKKEKDASFATALGVIKFLILLVFYALLMLVALENMGVDIAALVAGLGIGGIAIALAVQKILGDLFASLTIIMDKPFVIGDFIIAGTDMGTVQHIGLKSTQLKSINGERLVVPNSDLLDSRIRNYHKLPERRQLFAIGVVYDTPAEKLERIPGMIQEIIEAQPETRVDRVHFKQFGPYSLDFEIVYWLLKGEYDFLMNTQQAINLALCRKFQEEGIEFAFPTQTILMEQGMQPGSGPSPV</sequence>
<evidence type="ECO:0008006" key="13">
    <source>
        <dbReference type="Google" id="ProtNLM"/>
    </source>
</evidence>
<feature type="transmembrane region" description="Helical" evidence="7">
    <location>
        <begin position="126"/>
        <end position="147"/>
    </location>
</feature>
<reference evidence="11 12" key="1">
    <citation type="submission" date="2022-09" db="EMBL/GenBank/DDBJ databases">
        <authorList>
            <person name="Kop L."/>
        </authorList>
    </citation>
    <scope>NUCLEOTIDE SEQUENCE [LARGE SCALE GENOMIC DNA]</scope>
    <source>
        <strain evidence="11 12">347</strain>
    </source>
</reference>
<keyword evidence="5 7" id="KW-1133">Transmembrane helix</keyword>
<keyword evidence="4 7" id="KW-0812">Transmembrane</keyword>
<dbReference type="InterPro" id="IPR049142">
    <property type="entry name" value="MS_channel_1st"/>
</dbReference>
<dbReference type="InterPro" id="IPR006685">
    <property type="entry name" value="MscS_channel_2nd"/>
</dbReference>
<feature type="transmembrane region" description="Helical" evidence="7">
    <location>
        <begin position="64"/>
        <end position="81"/>
    </location>
</feature>
<proteinExistence type="inferred from homology"/>
<comment type="subcellular location">
    <subcellularLocation>
        <location evidence="1">Cell membrane</location>
        <topology evidence="1">Multi-pass membrane protein</topology>
    </subcellularLocation>
</comment>
<dbReference type="Pfam" id="PF21082">
    <property type="entry name" value="MS_channel_3rd"/>
    <property type="match status" value="1"/>
</dbReference>
<evidence type="ECO:0000256" key="4">
    <source>
        <dbReference type="ARBA" id="ARBA00022692"/>
    </source>
</evidence>
<feature type="transmembrane region" description="Helical" evidence="7">
    <location>
        <begin position="13"/>
        <end position="33"/>
    </location>
</feature>
<keyword evidence="6 7" id="KW-0472">Membrane</keyword>
<evidence type="ECO:0000313" key="12">
    <source>
        <dbReference type="Proteomes" id="UP001157733"/>
    </source>
</evidence>
<feature type="domain" description="Mechanosensitive ion channel MscS C-terminal" evidence="9">
    <location>
        <begin position="254"/>
        <end position="337"/>
    </location>
</feature>
<feature type="transmembrane region" description="Helical" evidence="7">
    <location>
        <begin position="93"/>
        <end position="114"/>
    </location>
</feature>
<dbReference type="Gene3D" id="1.10.287.1260">
    <property type="match status" value="1"/>
</dbReference>
<evidence type="ECO:0000313" key="11">
    <source>
        <dbReference type="EMBL" id="CAI2718605.1"/>
    </source>
</evidence>
<evidence type="ECO:0000259" key="9">
    <source>
        <dbReference type="Pfam" id="PF21082"/>
    </source>
</evidence>
<dbReference type="SUPFAM" id="SSF82861">
    <property type="entry name" value="Mechanosensitive channel protein MscS (YggB), transmembrane region"/>
    <property type="match status" value="1"/>
</dbReference>
<comment type="similarity">
    <text evidence="2">Belongs to the MscS (TC 1.A.23) family.</text>
</comment>
<name>A0ABN8W1X9_9BACT</name>
<dbReference type="Pfam" id="PF00924">
    <property type="entry name" value="MS_channel_2nd"/>
    <property type="match status" value="1"/>
</dbReference>
<dbReference type="SUPFAM" id="SSF82689">
    <property type="entry name" value="Mechanosensitive channel protein MscS (YggB), C-terminal domain"/>
    <property type="match status" value="1"/>
</dbReference>
<dbReference type="PANTHER" id="PTHR30566">
    <property type="entry name" value="YNAI-RELATED MECHANOSENSITIVE ION CHANNEL"/>
    <property type="match status" value="1"/>
</dbReference>
<dbReference type="InterPro" id="IPR023408">
    <property type="entry name" value="MscS_beta-dom_sf"/>
</dbReference>
<keyword evidence="3" id="KW-1003">Cell membrane</keyword>
<keyword evidence="12" id="KW-1185">Reference proteome</keyword>
<evidence type="ECO:0000256" key="2">
    <source>
        <dbReference type="ARBA" id="ARBA00008017"/>
    </source>
</evidence>
<feature type="transmembrane region" description="Helical" evidence="7">
    <location>
        <begin position="159"/>
        <end position="177"/>
    </location>
</feature>
<organism evidence="11 12">
    <name type="scientific">Nitrospina watsonii</name>
    <dbReference type="NCBI Taxonomy" id="1323948"/>
    <lineage>
        <taxon>Bacteria</taxon>
        <taxon>Pseudomonadati</taxon>
        <taxon>Nitrospinota/Tectimicrobiota group</taxon>
        <taxon>Nitrospinota</taxon>
        <taxon>Nitrospinia</taxon>
        <taxon>Nitrospinales</taxon>
        <taxon>Nitrospinaceae</taxon>
        <taxon>Nitrospina</taxon>
    </lineage>
</organism>
<evidence type="ECO:0000259" key="10">
    <source>
        <dbReference type="Pfam" id="PF21088"/>
    </source>
</evidence>
<evidence type="ECO:0000256" key="5">
    <source>
        <dbReference type="ARBA" id="ARBA00022989"/>
    </source>
</evidence>
<evidence type="ECO:0000256" key="3">
    <source>
        <dbReference type="ARBA" id="ARBA00022475"/>
    </source>
</evidence>
<evidence type="ECO:0000256" key="1">
    <source>
        <dbReference type="ARBA" id="ARBA00004651"/>
    </source>
</evidence>
<dbReference type="Pfam" id="PF21088">
    <property type="entry name" value="MS_channel_1st"/>
    <property type="match status" value="1"/>
</dbReference>
<dbReference type="PANTHER" id="PTHR30566:SF25">
    <property type="entry name" value="INNER MEMBRANE PROTEIN"/>
    <property type="match status" value="1"/>
</dbReference>
<evidence type="ECO:0000259" key="8">
    <source>
        <dbReference type="Pfam" id="PF00924"/>
    </source>
</evidence>
<dbReference type="InterPro" id="IPR010920">
    <property type="entry name" value="LSM_dom_sf"/>
</dbReference>
<dbReference type="Gene3D" id="3.30.70.100">
    <property type="match status" value="1"/>
</dbReference>
<dbReference type="RefSeq" id="WP_282011497.1">
    <property type="nucleotide sequence ID" value="NZ_OX336137.1"/>
</dbReference>
<feature type="domain" description="Mechanosensitive ion channel MscS" evidence="8">
    <location>
        <begin position="180"/>
        <end position="246"/>
    </location>
</feature>
<dbReference type="InterPro" id="IPR049278">
    <property type="entry name" value="MS_channel_C"/>
</dbReference>
<dbReference type="SUPFAM" id="SSF50182">
    <property type="entry name" value="Sm-like ribonucleoproteins"/>
    <property type="match status" value="1"/>
</dbReference>
<accession>A0ABN8W1X9</accession>
<dbReference type="EMBL" id="OX336137">
    <property type="protein sequence ID" value="CAI2718605.1"/>
    <property type="molecule type" value="Genomic_DNA"/>
</dbReference>
<gene>
    <name evidence="11" type="ORF">NSPWAT_1746</name>
</gene>